<dbReference type="GO" id="GO:0000155">
    <property type="term" value="F:phosphorelay sensor kinase activity"/>
    <property type="evidence" value="ECO:0007669"/>
    <property type="project" value="InterPro"/>
</dbReference>
<dbReference type="Gene3D" id="3.30.565.10">
    <property type="entry name" value="Histidine kinase-like ATPase, C-terminal domain"/>
    <property type="match status" value="1"/>
</dbReference>
<dbReference type="STRING" id="1550231.SAMN05660662_1900"/>
<gene>
    <name evidence="6" type="ORF">SAMN05660662_1900</name>
</gene>
<organism evidence="6 7">
    <name type="scientific">Blastococcus aurantiacus</name>
    <dbReference type="NCBI Taxonomy" id="1550231"/>
    <lineage>
        <taxon>Bacteria</taxon>
        <taxon>Bacillati</taxon>
        <taxon>Actinomycetota</taxon>
        <taxon>Actinomycetes</taxon>
        <taxon>Geodermatophilales</taxon>
        <taxon>Geodermatophilaceae</taxon>
        <taxon>Blastococcus</taxon>
    </lineage>
</organism>
<dbReference type="SUPFAM" id="SSF55874">
    <property type="entry name" value="ATPase domain of HSP90 chaperone/DNA topoisomerase II/histidine kinase"/>
    <property type="match status" value="1"/>
</dbReference>
<sequence>MIAATERDQVRGAAELRLPYRRLMVAAHLPLLAASVLSVLFDTRPDPLGPAATAALAVGAGALVLALHVRHALAFAAGVVPRAWPITLAALTTLVYVPLGWLPGGWLVIQWALAASLVMLLPRRMGAALAALLVLGSEIVLSGHVIRTAGLPPAVAGWSAVYNMVVAVLGPVALLAVIRLVRVLDELSAARAQLAQTATQRERLRISRDLHDLLGQSLTAMSLKGDLALRLVNGDRPAAIAELEGLVGIGRAALRDVRTVAFDRHPTSFDDELAAARQLLHAAGIVARIETAPFSDAMSAAEDQALGWLLREGVTNVLRHSEATHVVIRAERCPGQRRLEIVNDGTGSAPGPGATGSGLDGLRDRIAPLGGTLTAGALDGETFRLAVDLPEEPM</sequence>
<dbReference type="AlphaFoldDB" id="A0A1G7KIY2"/>
<keyword evidence="3" id="KW-0902">Two-component regulatory system</keyword>
<dbReference type="InterPro" id="IPR050482">
    <property type="entry name" value="Sensor_HK_TwoCompSys"/>
</dbReference>
<feature type="transmembrane region" description="Helical" evidence="4">
    <location>
        <begin position="47"/>
        <end position="67"/>
    </location>
</feature>
<evidence type="ECO:0000259" key="5">
    <source>
        <dbReference type="Pfam" id="PF07730"/>
    </source>
</evidence>
<evidence type="ECO:0000313" key="7">
    <source>
        <dbReference type="Proteomes" id="UP000199406"/>
    </source>
</evidence>
<dbReference type="Pfam" id="PF07730">
    <property type="entry name" value="HisKA_3"/>
    <property type="match status" value="1"/>
</dbReference>
<dbReference type="InterPro" id="IPR011712">
    <property type="entry name" value="Sig_transdc_His_kin_sub3_dim/P"/>
</dbReference>
<dbReference type="CDD" id="cd16917">
    <property type="entry name" value="HATPase_UhpB-NarQ-NarX-like"/>
    <property type="match status" value="1"/>
</dbReference>
<proteinExistence type="predicted"/>
<keyword evidence="4" id="KW-0812">Transmembrane</keyword>
<feature type="transmembrane region" description="Helical" evidence="4">
    <location>
        <begin position="128"/>
        <end position="146"/>
    </location>
</feature>
<keyword evidence="1" id="KW-0808">Transferase</keyword>
<feature type="transmembrane region" description="Helical" evidence="4">
    <location>
        <begin position="20"/>
        <end position="41"/>
    </location>
</feature>
<keyword evidence="4" id="KW-1133">Transmembrane helix</keyword>
<dbReference type="InterPro" id="IPR036890">
    <property type="entry name" value="HATPase_C_sf"/>
</dbReference>
<feature type="transmembrane region" description="Helical" evidence="4">
    <location>
        <begin position="158"/>
        <end position="181"/>
    </location>
</feature>
<keyword evidence="7" id="KW-1185">Reference proteome</keyword>
<evidence type="ECO:0000313" key="6">
    <source>
        <dbReference type="EMBL" id="SDF37157.1"/>
    </source>
</evidence>
<evidence type="ECO:0000256" key="2">
    <source>
        <dbReference type="ARBA" id="ARBA00022777"/>
    </source>
</evidence>
<dbReference type="GO" id="GO:0046983">
    <property type="term" value="F:protein dimerization activity"/>
    <property type="evidence" value="ECO:0007669"/>
    <property type="project" value="InterPro"/>
</dbReference>
<dbReference type="Proteomes" id="UP000199406">
    <property type="component" value="Unassembled WGS sequence"/>
</dbReference>
<dbReference type="PANTHER" id="PTHR24421:SF63">
    <property type="entry name" value="SENSOR HISTIDINE KINASE DESK"/>
    <property type="match status" value="1"/>
</dbReference>
<dbReference type="GO" id="GO:0016020">
    <property type="term" value="C:membrane"/>
    <property type="evidence" value="ECO:0007669"/>
    <property type="project" value="InterPro"/>
</dbReference>
<protein>
    <submittedName>
        <fullName evidence="6">Two-component system, NarL family, sensor histidine kinase DesK</fullName>
    </submittedName>
</protein>
<keyword evidence="4" id="KW-0472">Membrane</keyword>
<evidence type="ECO:0000256" key="1">
    <source>
        <dbReference type="ARBA" id="ARBA00022679"/>
    </source>
</evidence>
<reference evidence="7" key="1">
    <citation type="submission" date="2016-10" db="EMBL/GenBank/DDBJ databases">
        <authorList>
            <person name="Varghese N."/>
            <person name="Submissions S."/>
        </authorList>
    </citation>
    <scope>NUCLEOTIDE SEQUENCE [LARGE SCALE GENOMIC DNA]</scope>
    <source>
        <strain evidence="7">DSM 44268</strain>
    </source>
</reference>
<accession>A0A1G7KIY2</accession>
<dbReference type="PANTHER" id="PTHR24421">
    <property type="entry name" value="NITRATE/NITRITE SENSOR PROTEIN NARX-RELATED"/>
    <property type="match status" value="1"/>
</dbReference>
<dbReference type="OrthoDB" id="5241784at2"/>
<feature type="domain" description="Signal transduction histidine kinase subgroup 3 dimerisation and phosphoacceptor" evidence="5">
    <location>
        <begin position="202"/>
        <end position="266"/>
    </location>
</feature>
<evidence type="ECO:0000256" key="3">
    <source>
        <dbReference type="ARBA" id="ARBA00023012"/>
    </source>
</evidence>
<dbReference type="EMBL" id="FNBT01000003">
    <property type="protein sequence ID" value="SDF37157.1"/>
    <property type="molecule type" value="Genomic_DNA"/>
</dbReference>
<dbReference type="Gene3D" id="1.20.5.1930">
    <property type="match status" value="1"/>
</dbReference>
<name>A0A1G7KIY2_9ACTN</name>
<evidence type="ECO:0000256" key="4">
    <source>
        <dbReference type="SAM" id="Phobius"/>
    </source>
</evidence>
<keyword evidence="2 6" id="KW-0418">Kinase</keyword>